<dbReference type="EMBL" id="CVRI01000066">
    <property type="protein sequence ID" value="CRL06035.1"/>
    <property type="molecule type" value="Genomic_DNA"/>
</dbReference>
<sequence>MIGHFQHIATQLLNHCVTFDTKMKTKHEDLVLNEHFACLDVTDLSRVVSTKAVKRANLEQIYLFWGIFVENDT</sequence>
<proteinExistence type="predicted"/>
<dbReference type="Proteomes" id="UP000183832">
    <property type="component" value="Unassembled WGS sequence"/>
</dbReference>
<gene>
    <name evidence="1" type="ORF">CLUMA_CG019243</name>
</gene>
<organism evidence="1 2">
    <name type="scientific">Clunio marinus</name>
    <dbReference type="NCBI Taxonomy" id="568069"/>
    <lineage>
        <taxon>Eukaryota</taxon>
        <taxon>Metazoa</taxon>
        <taxon>Ecdysozoa</taxon>
        <taxon>Arthropoda</taxon>
        <taxon>Hexapoda</taxon>
        <taxon>Insecta</taxon>
        <taxon>Pterygota</taxon>
        <taxon>Neoptera</taxon>
        <taxon>Endopterygota</taxon>
        <taxon>Diptera</taxon>
        <taxon>Nematocera</taxon>
        <taxon>Chironomoidea</taxon>
        <taxon>Chironomidae</taxon>
        <taxon>Clunio</taxon>
    </lineage>
</organism>
<reference evidence="1 2" key="1">
    <citation type="submission" date="2015-04" db="EMBL/GenBank/DDBJ databases">
        <authorList>
            <person name="Syromyatnikov M.Y."/>
            <person name="Popov V.N."/>
        </authorList>
    </citation>
    <scope>NUCLEOTIDE SEQUENCE [LARGE SCALE GENOMIC DNA]</scope>
</reference>
<accession>A0A1J1J0I0</accession>
<name>A0A1J1J0I0_9DIPT</name>
<evidence type="ECO:0000313" key="2">
    <source>
        <dbReference type="Proteomes" id="UP000183832"/>
    </source>
</evidence>
<keyword evidence="2" id="KW-1185">Reference proteome</keyword>
<evidence type="ECO:0000313" key="1">
    <source>
        <dbReference type="EMBL" id="CRL06035.1"/>
    </source>
</evidence>
<dbReference type="AlphaFoldDB" id="A0A1J1J0I0"/>
<protein>
    <submittedName>
        <fullName evidence="1">CLUMA_CG019243, isoform A</fullName>
    </submittedName>
</protein>